<keyword evidence="1" id="KW-0472">Membrane</keyword>
<dbReference type="PANTHER" id="PTHR38223">
    <property type="match status" value="1"/>
</dbReference>
<proteinExistence type="predicted"/>
<reference evidence="2 3" key="2">
    <citation type="submission" date="2019-11" db="EMBL/GenBank/DDBJ databases">
        <title>A de novo genome assembly of a pear dwarfing rootstock.</title>
        <authorList>
            <person name="Wang F."/>
            <person name="Wang J."/>
            <person name="Li S."/>
            <person name="Zhang Y."/>
            <person name="Fang M."/>
            <person name="Ma L."/>
            <person name="Zhao Y."/>
            <person name="Jiang S."/>
        </authorList>
    </citation>
    <scope>NUCLEOTIDE SEQUENCE [LARGE SCALE GENOMIC DNA]</scope>
    <source>
        <strain evidence="2">S2</strain>
        <tissue evidence="2">Leaf</tissue>
    </source>
</reference>
<dbReference type="AlphaFoldDB" id="A0A5N5F2N7"/>
<protein>
    <submittedName>
        <fullName evidence="2">Uncharacterized protein</fullName>
    </submittedName>
</protein>
<comment type="caution">
    <text evidence="2">The sequence shown here is derived from an EMBL/GenBank/DDBJ whole genome shotgun (WGS) entry which is preliminary data.</text>
</comment>
<evidence type="ECO:0000256" key="1">
    <source>
        <dbReference type="SAM" id="Phobius"/>
    </source>
</evidence>
<keyword evidence="3" id="KW-1185">Reference proteome</keyword>
<name>A0A5N5F2N7_9ROSA</name>
<accession>A0A5N5F2N7</accession>
<organism evidence="2 3">
    <name type="scientific">Pyrus ussuriensis x Pyrus communis</name>
    <dbReference type="NCBI Taxonomy" id="2448454"/>
    <lineage>
        <taxon>Eukaryota</taxon>
        <taxon>Viridiplantae</taxon>
        <taxon>Streptophyta</taxon>
        <taxon>Embryophyta</taxon>
        <taxon>Tracheophyta</taxon>
        <taxon>Spermatophyta</taxon>
        <taxon>Magnoliopsida</taxon>
        <taxon>eudicotyledons</taxon>
        <taxon>Gunneridae</taxon>
        <taxon>Pentapetalae</taxon>
        <taxon>rosids</taxon>
        <taxon>fabids</taxon>
        <taxon>Rosales</taxon>
        <taxon>Rosaceae</taxon>
        <taxon>Amygdaloideae</taxon>
        <taxon>Maleae</taxon>
        <taxon>Pyrus</taxon>
    </lineage>
</organism>
<evidence type="ECO:0000313" key="2">
    <source>
        <dbReference type="EMBL" id="KAB2597033.1"/>
    </source>
</evidence>
<sequence length="182" mass="20714">MAGLQYNFFPTDFLYPRAAPKLRTLEKATDLPLQTTKADHAASDLEQLKIQHRGVQVVKIAKYPPVMHAIFVNADTVRIVKLVKIMIMNFRIGLFMGLPFLPLCSYFACLSSCLQYNFFPTDFFYPRTTLQSMILEPTNKAVTLPLQPTKIEDVAGIIEQLKIQHRRVKVVKIAKSYPAMHG</sequence>
<dbReference type="Proteomes" id="UP000327157">
    <property type="component" value="Unassembled WGS sequence"/>
</dbReference>
<keyword evidence="1" id="KW-1133">Transmembrane helix</keyword>
<feature type="transmembrane region" description="Helical" evidence="1">
    <location>
        <begin position="88"/>
        <end position="108"/>
    </location>
</feature>
<reference evidence="2 3" key="1">
    <citation type="submission" date="2019-09" db="EMBL/GenBank/DDBJ databases">
        <authorList>
            <person name="Ou C."/>
        </authorList>
    </citation>
    <scope>NUCLEOTIDE SEQUENCE [LARGE SCALE GENOMIC DNA]</scope>
    <source>
        <strain evidence="2">S2</strain>
        <tissue evidence="2">Leaf</tissue>
    </source>
</reference>
<dbReference type="PANTHER" id="PTHR38223:SF1">
    <property type="match status" value="1"/>
</dbReference>
<evidence type="ECO:0000313" key="3">
    <source>
        <dbReference type="Proteomes" id="UP000327157"/>
    </source>
</evidence>
<gene>
    <name evidence="2" type="ORF">D8674_038489</name>
</gene>
<dbReference type="OrthoDB" id="841242at2759"/>
<keyword evidence="1" id="KW-0812">Transmembrane</keyword>
<dbReference type="EMBL" id="SMOL01000776">
    <property type="protein sequence ID" value="KAB2597033.1"/>
    <property type="molecule type" value="Genomic_DNA"/>
</dbReference>